<dbReference type="AlphaFoldDB" id="H8MX21"/>
<reference evidence="2 3" key="1">
    <citation type="journal article" date="2012" name="J. Bacteriol.">
        <title>Complete Genome Sequence of the Fruiting Myxobacterium Corallococcus coralloides DSM 2259.</title>
        <authorList>
            <person name="Huntley S."/>
            <person name="Zhang Y."/>
            <person name="Treuner-Lange A."/>
            <person name="Kneip S."/>
            <person name="Sensen C.W."/>
            <person name="Sogaard-Andersen L."/>
        </authorList>
    </citation>
    <scope>NUCLEOTIDE SEQUENCE [LARGE SCALE GENOMIC DNA]</scope>
    <source>
        <strain evidence="3">ATCC 25202 / DSM 2259 / NBRC 100086 / M2</strain>
    </source>
</reference>
<dbReference type="Proteomes" id="UP000007587">
    <property type="component" value="Chromosome"/>
</dbReference>
<dbReference type="KEGG" id="ccx:COCOR_02813"/>
<keyword evidence="1" id="KW-0732">Signal</keyword>
<dbReference type="HOGENOM" id="CLU_591736_0_0_7"/>
<feature type="signal peptide" evidence="1">
    <location>
        <begin position="1"/>
        <end position="22"/>
    </location>
</feature>
<sequence>MPPVPPWSWFSALLLGALCACGTPVPEPVPPEAPPPLSEQMDPALAARLQAAREAVLADTCFRERPDGDGCEWGDFPFDPGAFAMSHDSGEAILVIDDFPTLPLRTLRYQNRLRGYYRVDGQGQLAPVSFSWRLPVTLHRVLQSFASPDFIPAEQLRSLEPLLSETYRAQANDSAGHGSFVFSVLVETNPHQSLVLLDTLRFQTFAAEEFCDTSGTPASFERLRAKASVVADGLRTLMAEHGVRYVNLSSGVTLASVRADWLASCQGPLPDDSVLRGKLAAYMPIYAALFHTPGVFTAQSAIDAISPEENPFDFASLLFPNRLRVGFFSVLESGLDAEGRGSHASLGGWPGQANVDVYVNTGVLPQRPFEHNRTPLLQVDAFGVDILPITRATTSWVAPLALSRFIHARSAHFEGQELSDALIRQVMERMLPPSCADLPGGVCRYQDPLLHGQTEAVRLNYRRREYTAP</sequence>
<dbReference type="eggNOG" id="ENOG5033KAW">
    <property type="taxonomic scope" value="Bacteria"/>
</dbReference>
<evidence type="ECO:0000313" key="2">
    <source>
        <dbReference type="EMBL" id="AFE04837.1"/>
    </source>
</evidence>
<keyword evidence="3" id="KW-1185">Reference proteome</keyword>
<proteinExistence type="predicted"/>
<dbReference type="EMBL" id="CP003389">
    <property type="protein sequence ID" value="AFE04837.1"/>
    <property type="molecule type" value="Genomic_DNA"/>
</dbReference>
<reference evidence="3" key="2">
    <citation type="submission" date="2012-03" db="EMBL/GenBank/DDBJ databases">
        <title>Genome sequence of the fruiting myxobacterium Corallococcus coralloides DSM 2259.</title>
        <authorList>
            <person name="Huntley S."/>
            <person name="Zhang Y."/>
            <person name="Treuner-Lange A."/>
            <person name="Sensen C.W."/>
            <person name="Sogaard-Andersen L."/>
        </authorList>
    </citation>
    <scope>NUCLEOTIDE SEQUENCE [LARGE SCALE GENOMIC DNA]</scope>
    <source>
        <strain evidence="3">ATCC 25202 / DSM 2259 / NBRC 100086 / M2</strain>
    </source>
</reference>
<evidence type="ECO:0000256" key="1">
    <source>
        <dbReference type="SAM" id="SignalP"/>
    </source>
</evidence>
<accession>H8MX21</accession>
<dbReference type="STRING" id="1144275.COCOR_02813"/>
<organism evidence="2 3">
    <name type="scientific">Corallococcus coralloides (strain ATCC 25202 / DSM 2259 / NBRC 100086 / M2)</name>
    <name type="common">Myxococcus coralloides</name>
    <dbReference type="NCBI Taxonomy" id="1144275"/>
    <lineage>
        <taxon>Bacteria</taxon>
        <taxon>Pseudomonadati</taxon>
        <taxon>Myxococcota</taxon>
        <taxon>Myxococcia</taxon>
        <taxon>Myxococcales</taxon>
        <taxon>Cystobacterineae</taxon>
        <taxon>Myxococcaceae</taxon>
        <taxon>Corallococcus</taxon>
    </lineage>
</organism>
<name>H8MX21_CORCM</name>
<feature type="chain" id="PRO_5003615355" description="Lipoprotein" evidence="1">
    <location>
        <begin position="23"/>
        <end position="469"/>
    </location>
</feature>
<gene>
    <name evidence="2" type="ordered locus">COCOR_02813</name>
</gene>
<evidence type="ECO:0008006" key="4">
    <source>
        <dbReference type="Google" id="ProtNLM"/>
    </source>
</evidence>
<evidence type="ECO:0000313" key="3">
    <source>
        <dbReference type="Proteomes" id="UP000007587"/>
    </source>
</evidence>
<protein>
    <recommendedName>
        <fullName evidence="4">Lipoprotein</fullName>
    </recommendedName>
</protein>
<dbReference type="InParanoid" id="H8MX21"/>